<evidence type="ECO:0000313" key="1">
    <source>
        <dbReference type="EMBL" id="RDE19115.1"/>
    </source>
</evidence>
<accession>A0A369WI35</accession>
<dbReference type="EMBL" id="QQOH01000004">
    <property type="protein sequence ID" value="RDE19115.1"/>
    <property type="molecule type" value="Genomic_DNA"/>
</dbReference>
<dbReference type="PROSITE" id="PS51257">
    <property type="entry name" value="PROKAR_LIPOPROTEIN"/>
    <property type="match status" value="1"/>
</dbReference>
<protein>
    <submittedName>
        <fullName evidence="1">Uncharacterized protein</fullName>
    </submittedName>
</protein>
<dbReference type="AlphaFoldDB" id="A0A369WI35"/>
<gene>
    <name evidence="1" type="ORF">DV711_16125</name>
</gene>
<dbReference type="Proteomes" id="UP000253769">
    <property type="component" value="Unassembled WGS sequence"/>
</dbReference>
<reference evidence="1 2" key="1">
    <citation type="submission" date="2018-07" db="EMBL/GenBank/DDBJ databases">
        <title>Motiliproteus coralliicola sp. nov., a bacterium isolated from Coral.</title>
        <authorList>
            <person name="Wang G."/>
        </authorList>
    </citation>
    <scope>NUCLEOTIDE SEQUENCE [LARGE SCALE GENOMIC DNA]</scope>
    <source>
        <strain evidence="1 2">C34</strain>
    </source>
</reference>
<sequence length="142" mass="15583">MGVLRLEEISMRRLVTILAATLILSACQSNAYLTGDSRYTLDAGKAWRGLSVGGKAVRTADVICYGQQCYRLLQTTNLSRELSHKYQLGGLVNYRTLSQAPGIDTDGEKLVLPADIGRPLFLGARSRAWQERGEGSGGVWRH</sequence>
<keyword evidence="2" id="KW-1185">Reference proteome</keyword>
<name>A0A369WI35_9GAMM</name>
<proteinExistence type="predicted"/>
<evidence type="ECO:0000313" key="2">
    <source>
        <dbReference type="Proteomes" id="UP000253769"/>
    </source>
</evidence>
<organism evidence="1 2">
    <name type="scientific">Motiliproteus coralliicola</name>
    <dbReference type="NCBI Taxonomy" id="2283196"/>
    <lineage>
        <taxon>Bacteria</taxon>
        <taxon>Pseudomonadati</taxon>
        <taxon>Pseudomonadota</taxon>
        <taxon>Gammaproteobacteria</taxon>
        <taxon>Oceanospirillales</taxon>
        <taxon>Oceanospirillaceae</taxon>
        <taxon>Motiliproteus</taxon>
    </lineage>
</organism>
<comment type="caution">
    <text evidence="1">The sequence shown here is derived from an EMBL/GenBank/DDBJ whole genome shotgun (WGS) entry which is preliminary data.</text>
</comment>